<name>A0A7Y0LA14_9FIRM</name>
<proteinExistence type="predicted"/>
<accession>A0A7Y0LA14</accession>
<protein>
    <submittedName>
        <fullName evidence="1">Uncharacterized protein</fullName>
    </submittedName>
</protein>
<dbReference type="EMBL" id="JABBVZ010000306">
    <property type="protein sequence ID" value="NMP25200.1"/>
    <property type="molecule type" value="Genomic_DNA"/>
</dbReference>
<dbReference type="Proteomes" id="UP000533476">
    <property type="component" value="Unassembled WGS sequence"/>
</dbReference>
<keyword evidence="2" id="KW-1185">Reference proteome</keyword>
<organism evidence="1 2">
    <name type="scientific">Sulfobacillus harzensis</name>
    <dbReference type="NCBI Taxonomy" id="2729629"/>
    <lineage>
        <taxon>Bacteria</taxon>
        <taxon>Bacillati</taxon>
        <taxon>Bacillota</taxon>
        <taxon>Clostridia</taxon>
        <taxon>Eubacteriales</taxon>
        <taxon>Clostridiales Family XVII. Incertae Sedis</taxon>
        <taxon>Sulfobacillus</taxon>
    </lineage>
</organism>
<evidence type="ECO:0000313" key="1">
    <source>
        <dbReference type="EMBL" id="NMP25200.1"/>
    </source>
</evidence>
<evidence type="ECO:0000313" key="2">
    <source>
        <dbReference type="Proteomes" id="UP000533476"/>
    </source>
</evidence>
<sequence>MQPIAIFNNVHQLRPADFVYYEQGNHVAGAACDECSHELGRRQWVYEVSYCEICGSRPCVSATLTPVAVCERCHEAIQGGQRYEILHVPLDGDDWAAQ</sequence>
<reference evidence="1 2" key="1">
    <citation type="submission" date="2020-04" db="EMBL/GenBank/DDBJ databases">
        <authorList>
            <person name="Zhang R."/>
            <person name="Schippers A."/>
        </authorList>
    </citation>
    <scope>NUCLEOTIDE SEQUENCE [LARGE SCALE GENOMIC DNA]</scope>
    <source>
        <strain evidence="1 2">DSM 109850</strain>
    </source>
</reference>
<comment type="caution">
    <text evidence="1">The sequence shown here is derived from an EMBL/GenBank/DDBJ whole genome shotgun (WGS) entry which is preliminary data.</text>
</comment>
<dbReference type="AlphaFoldDB" id="A0A7Y0LA14"/>
<dbReference type="RefSeq" id="WP_169103383.1">
    <property type="nucleotide sequence ID" value="NZ_JABBVZ010000306.1"/>
</dbReference>
<gene>
    <name evidence="1" type="ORF">HIJ39_23190</name>
</gene>